<comment type="caution">
    <text evidence="1">The sequence shown here is derived from an EMBL/GenBank/DDBJ whole genome shotgun (WGS) entry which is preliminary data.</text>
</comment>
<protein>
    <submittedName>
        <fullName evidence="1">Uncharacterized protein</fullName>
    </submittedName>
</protein>
<dbReference type="AlphaFoldDB" id="A0A9J6GSA9"/>
<dbReference type="Proteomes" id="UP000821853">
    <property type="component" value="Unassembled WGS sequence"/>
</dbReference>
<evidence type="ECO:0000313" key="1">
    <source>
        <dbReference type="EMBL" id="KAH9378059.1"/>
    </source>
</evidence>
<organism evidence="1 2">
    <name type="scientific">Haemaphysalis longicornis</name>
    <name type="common">Bush tick</name>
    <dbReference type="NCBI Taxonomy" id="44386"/>
    <lineage>
        <taxon>Eukaryota</taxon>
        <taxon>Metazoa</taxon>
        <taxon>Ecdysozoa</taxon>
        <taxon>Arthropoda</taxon>
        <taxon>Chelicerata</taxon>
        <taxon>Arachnida</taxon>
        <taxon>Acari</taxon>
        <taxon>Parasitiformes</taxon>
        <taxon>Ixodida</taxon>
        <taxon>Ixodoidea</taxon>
        <taxon>Ixodidae</taxon>
        <taxon>Haemaphysalinae</taxon>
        <taxon>Haemaphysalis</taxon>
    </lineage>
</organism>
<dbReference type="VEuPathDB" id="VectorBase:HLOH_042337"/>
<gene>
    <name evidence="1" type="ORF">HPB48_022881</name>
</gene>
<dbReference type="EMBL" id="JABSTR010000008">
    <property type="protein sequence ID" value="KAH9378059.1"/>
    <property type="molecule type" value="Genomic_DNA"/>
</dbReference>
<keyword evidence="2" id="KW-1185">Reference proteome</keyword>
<sequence length="128" mass="14639">MTNYTPSVTSNEWLSALRQTKLDPDVSSDDQVLLTDGGFSRKFGRVLQDYTNEPLLMFIAWSFVQLYAPTAYSRLLMARYGDAAASNRFRPYFCERFVESAYGLLVVAANSVSRFLPEERAFVSRRLQ</sequence>
<accession>A0A9J6GSA9</accession>
<proteinExistence type="predicted"/>
<evidence type="ECO:0000313" key="2">
    <source>
        <dbReference type="Proteomes" id="UP000821853"/>
    </source>
</evidence>
<name>A0A9J6GSA9_HAELO</name>
<reference evidence="1 2" key="1">
    <citation type="journal article" date="2020" name="Cell">
        <title>Large-Scale Comparative Analyses of Tick Genomes Elucidate Their Genetic Diversity and Vector Capacities.</title>
        <authorList>
            <consortium name="Tick Genome and Microbiome Consortium (TIGMIC)"/>
            <person name="Jia N."/>
            <person name="Wang J."/>
            <person name="Shi W."/>
            <person name="Du L."/>
            <person name="Sun Y."/>
            <person name="Zhan W."/>
            <person name="Jiang J.F."/>
            <person name="Wang Q."/>
            <person name="Zhang B."/>
            <person name="Ji P."/>
            <person name="Bell-Sakyi L."/>
            <person name="Cui X.M."/>
            <person name="Yuan T.T."/>
            <person name="Jiang B.G."/>
            <person name="Yang W.F."/>
            <person name="Lam T.T."/>
            <person name="Chang Q.C."/>
            <person name="Ding S.J."/>
            <person name="Wang X.J."/>
            <person name="Zhu J.G."/>
            <person name="Ruan X.D."/>
            <person name="Zhao L."/>
            <person name="Wei J.T."/>
            <person name="Ye R.Z."/>
            <person name="Que T.C."/>
            <person name="Du C.H."/>
            <person name="Zhou Y.H."/>
            <person name="Cheng J.X."/>
            <person name="Dai P.F."/>
            <person name="Guo W.B."/>
            <person name="Han X.H."/>
            <person name="Huang E.J."/>
            <person name="Li L.F."/>
            <person name="Wei W."/>
            <person name="Gao Y.C."/>
            <person name="Liu J.Z."/>
            <person name="Shao H.Z."/>
            <person name="Wang X."/>
            <person name="Wang C.C."/>
            <person name="Yang T.C."/>
            <person name="Huo Q.B."/>
            <person name="Li W."/>
            <person name="Chen H.Y."/>
            <person name="Chen S.E."/>
            <person name="Zhou L.G."/>
            <person name="Ni X.B."/>
            <person name="Tian J.H."/>
            <person name="Sheng Y."/>
            <person name="Liu T."/>
            <person name="Pan Y.S."/>
            <person name="Xia L.Y."/>
            <person name="Li J."/>
            <person name="Zhao F."/>
            <person name="Cao W.C."/>
        </authorList>
    </citation>
    <scope>NUCLEOTIDE SEQUENCE [LARGE SCALE GENOMIC DNA]</scope>
    <source>
        <strain evidence="1">HaeL-2018</strain>
    </source>
</reference>